<dbReference type="RefSeq" id="WP_139604365.1">
    <property type="nucleotide sequence ID" value="NZ_VDCQ01000033.1"/>
</dbReference>
<sequence length="115" mass="12558">MKPIDPHAVQRVIDKLKNQDLFLHLEMTTGAYASHFDSSKFTASTFLKNGVVRFAEGSIAGGGPAFRVGLKTDTGWVYSEGLTHWEGEDEDTLLMAGFDGEGKLVVGLQLGRKPF</sequence>
<evidence type="ECO:0000313" key="2">
    <source>
        <dbReference type="Proteomes" id="UP000307943"/>
    </source>
</evidence>
<protein>
    <submittedName>
        <fullName evidence="1">DUF1806 family protein</fullName>
    </submittedName>
</protein>
<dbReference type="InterPro" id="IPR036492">
    <property type="entry name" value="YojF_sf"/>
</dbReference>
<dbReference type="Proteomes" id="UP000307943">
    <property type="component" value="Unassembled WGS sequence"/>
</dbReference>
<organism evidence="1 2">
    <name type="scientific">Paenibacillus hemerocallicola</name>
    <dbReference type="NCBI Taxonomy" id="1172614"/>
    <lineage>
        <taxon>Bacteria</taxon>
        <taxon>Bacillati</taxon>
        <taxon>Bacillota</taxon>
        <taxon>Bacilli</taxon>
        <taxon>Bacillales</taxon>
        <taxon>Paenibacillaceae</taxon>
        <taxon>Paenibacillus</taxon>
    </lineage>
</organism>
<dbReference type="OrthoDB" id="2352913at2"/>
<keyword evidence="2" id="KW-1185">Reference proteome</keyword>
<comment type="caution">
    <text evidence="1">The sequence shown here is derived from an EMBL/GenBank/DDBJ whole genome shotgun (WGS) entry which is preliminary data.</text>
</comment>
<dbReference type="SUPFAM" id="SSF89442">
    <property type="entry name" value="Hypothetical protein YojF"/>
    <property type="match status" value="1"/>
</dbReference>
<evidence type="ECO:0000313" key="1">
    <source>
        <dbReference type="EMBL" id="TNJ64115.1"/>
    </source>
</evidence>
<gene>
    <name evidence="1" type="ORF">FE784_21855</name>
</gene>
<dbReference type="InterPro" id="IPR014934">
    <property type="entry name" value="DUF1806"/>
</dbReference>
<dbReference type="AlphaFoldDB" id="A0A5C4T5R5"/>
<reference evidence="1 2" key="1">
    <citation type="submission" date="2019-05" db="EMBL/GenBank/DDBJ databases">
        <title>We sequenced the genome of Paenibacillus hemerocallicola KCTC 33185 for further insight into its adaptation and study the phylogeny of Paenibacillus.</title>
        <authorList>
            <person name="Narsing Rao M.P."/>
        </authorList>
    </citation>
    <scope>NUCLEOTIDE SEQUENCE [LARGE SCALE GENOMIC DNA]</scope>
    <source>
        <strain evidence="1 2">KCTC 33185</strain>
    </source>
</reference>
<accession>A0A5C4T5R5</accession>
<name>A0A5C4T5R5_9BACL</name>
<dbReference type="EMBL" id="VDCQ01000033">
    <property type="protein sequence ID" value="TNJ64115.1"/>
    <property type="molecule type" value="Genomic_DNA"/>
</dbReference>
<dbReference type="Gene3D" id="2.70.180.10">
    <property type="entry name" value="Hypothetical protein YojF"/>
    <property type="match status" value="1"/>
</dbReference>
<dbReference type="Pfam" id="PF08830">
    <property type="entry name" value="DUF1806"/>
    <property type="match status" value="1"/>
</dbReference>
<proteinExistence type="predicted"/>